<feature type="transmembrane region" description="Helical" evidence="7">
    <location>
        <begin position="220"/>
        <end position="241"/>
    </location>
</feature>
<proteinExistence type="inferred from homology"/>
<comment type="caution">
    <text evidence="9">The sequence shown here is derived from an EMBL/GenBank/DDBJ whole genome shotgun (WGS) entry which is preliminary data.</text>
</comment>
<dbReference type="InterPro" id="IPR000515">
    <property type="entry name" value="MetI-like"/>
</dbReference>
<dbReference type="SUPFAM" id="SSF161098">
    <property type="entry name" value="MetI-like"/>
    <property type="match status" value="1"/>
</dbReference>
<feature type="transmembrane region" description="Helical" evidence="7">
    <location>
        <begin position="12"/>
        <end position="35"/>
    </location>
</feature>
<dbReference type="InterPro" id="IPR035906">
    <property type="entry name" value="MetI-like_sf"/>
</dbReference>
<keyword evidence="4 7" id="KW-0812">Transmembrane</keyword>
<feature type="domain" description="ABC transmembrane type-1" evidence="8">
    <location>
        <begin position="74"/>
        <end position="288"/>
    </location>
</feature>
<dbReference type="AlphaFoldDB" id="A0A9D2DRS1"/>
<name>A0A9D2DRS1_9FIRM</name>
<dbReference type="PROSITE" id="PS50928">
    <property type="entry name" value="ABC_TM1"/>
    <property type="match status" value="1"/>
</dbReference>
<evidence type="ECO:0000256" key="2">
    <source>
        <dbReference type="ARBA" id="ARBA00022448"/>
    </source>
</evidence>
<evidence type="ECO:0000256" key="5">
    <source>
        <dbReference type="ARBA" id="ARBA00022989"/>
    </source>
</evidence>
<dbReference type="EMBL" id="DXBU01000070">
    <property type="protein sequence ID" value="HIZ22161.1"/>
    <property type="molecule type" value="Genomic_DNA"/>
</dbReference>
<dbReference type="Pfam" id="PF00528">
    <property type="entry name" value="BPD_transp_1"/>
    <property type="match status" value="1"/>
</dbReference>
<dbReference type="GO" id="GO:0055085">
    <property type="term" value="P:transmembrane transport"/>
    <property type="evidence" value="ECO:0007669"/>
    <property type="project" value="InterPro"/>
</dbReference>
<evidence type="ECO:0000256" key="6">
    <source>
        <dbReference type="ARBA" id="ARBA00023136"/>
    </source>
</evidence>
<comment type="similarity">
    <text evidence="7">Belongs to the binding-protein-dependent transport system permease family.</text>
</comment>
<evidence type="ECO:0000256" key="7">
    <source>
        <dbReference type="RuleBase" id="RU363032"/>
    </source>
</evidence>
<evidence type="ECO:0000256" key="4">
    <source>
        <dbReference type="ARBA" id="ARBA00022692"/>
    </source>
</evidence>
<evidence type="ECO:0000259" key="8">
    <source>
        <dbReference type="PROSITE" id="PS50928"/>
    </source>
</evidence>
<evidence type="ECO:0000313" key="9">
    <source>
        <dbReference type="EMBL" id="HIZ22161.1"/>
    </source>
</evidence>
<evidence type="ECO:0000256" key="3">
    <source>
        <dbReference type="ARBA" id="ARBA00022475"/>
    </source>
</evidence>
<protein>
    <submittedName>
        <fullName evidence="9">Sugar ABC transporter permease</fullName>
    </submittedName>
</protein>
<dbReference type="PANTHER" id="PTHR30193:SF37">
    <property type="entry name" value="INNER MEMBRANE ABC TRANSPORTER PERMEASE PROTEIN YCJO"/>
    <property type="match status" value="1"/>
</dbReference>
<evidence type="ECO:0000313" key="10">
    <source>
        <dbReference type="Proteomes" id="UP000824041"/>
    </source>
</evidence>
<comment type="subcellular location">
    <subcellularLocation>
        <location evidence="1 7">Cell membrane</location>
        <topology evidence="1 7">Multi-pass membrane protein</topology>
    </subcellularLocation>
</comment>
<reference evidence="9" key="2">
    <citation type="submission" date="2021-04" db="EMBL/GenBank/DDBJ databases">
        <authorList>
            <person name="Gilroy R."/>
        </authorList>
    </citation>
    <scope>NUCLEOTIDE SEQUENCE</scope>
    <source>
        <strain evidence="9">14324</strain>
    </source>
</reference>
<dbReference type="PANTHER" id="PTHR30193">
    <property type="entry name" value="ABC TRANSPORTER PERMEASE PROTEIN"/>
    <property type="match status" value="1"/>
</dbReference>
<organism evidence="9 10">
    <name type="scientific">Candidatus Blautia faecigallinarum</name>
    <dbReference type="NCBI Taxonomy" id="2838488"/>
    <lineage>
        <taxon>Bacteria</taxon>
        <taxon>Bacillati</taxon>
        <taxon>Bacillota</taxon>
        <taxon>Clostridia</taxon>
        <taxon>Lachnospirales</taxon>
        <taxon>Lachnospiraceae</taxon>
        <taxon>Blautia</taxon>
    </lineage>
</organism>
<dbReference type="InterPro" id="IPR051393">
    <property type="entry name" value="ABC_transporter_permease"/>
</dbReference>
<feature type="transmembrane region" description="Helical" evidence="7">
    <location>
        <begin position="272"/>
        <end position="293"/>
    </location>
</feature>
<gene>
    <name evidence="9" type="ORF">IAA21_05105</name>
</gene>
<dbReference type="GO" id="GO:0005886">
    <property type="term" value="C:plasma membrane"/>
    <property type="evidence" value="ECO:0007669"/>
    <property type="project" value="UniProtKB-SubCell"/>
</dbReference>
<evidence type="ECO:0000256" key="1">
    <source>
        <dbReference type="ARBA" id="ARBA00004651"/>
    </source>
</evidence>
<keyword evidence="6 7" id="KW-0472">Membrane</keyword>
<dbReference type="Proteomes" id="UP000824041">
    <property type="component" value="Unassembled WGS sequence"/>
</dbReference>
<feature type="transmembrane region" description="Helical" evidence="7">
    <location>
        <begin position="77"/>
        <end position="99"/>
    </location>
</feature>
<feature type="transmembrane region" description="Helical" evidence="7">
    <location>
        <begin position="111"/>
        <end position="131"/>
    </location>
</feature>
<accession>A0A9D2DRS1</accession>
<keyword evidence="2 7" id="KW-0813">Transport</keyword>
<keyword evidence="5 7" id="KW-1133">Transmembrane helix</keyword>
<reference evidence="9" key="1">
    <citation type="journal article" date="2021" name="PeerJ">
        <title>Extensive microbial diversity within the chicken gut microbiome revealed by metagenomics and culture.</title>
        <authorList>
            <person name="Gilroy R."/>
            <person name="Ravi A."/>
            <person name="Getino M."/>
            <person name="Pursley I."/>
            <person name="Horton D.L."/>
            <person name="Alikhan N.F."/>
            <person name="Baker D."/>
            <person name="Gharbi K."/>
            <person name="Hall N."/>
            <person name="Watson M."/>
            <person name="Adriaenssens E.M."/>
            <person name="Foster-Nyarko E."/>
            <person name="Jarju S."/>
            <person name="Secka A."/>
            <person name="Antonio M."/>
            <person name="Oren A."/>
            <person name="Chaudhuri R.R."/>
            <person name="La Ragione R."/>
            <person name="Hildebrand F."/>
            <person name="Pallen M.J."/>
        </authorList>
    </citation>
    <scope>NUCLEOTIDE SEQUENCE</scope>
    <source>
        <strain evidence="9">14324</strain>
    </source>
</reference>
<dbReference type="Gene3D" id="1.10.3720.10">
    <property type="entry name" value="MetI-like"/>
    <property type="match status" value="1"/>
</dbReference>
<feature type="transmembrane region" description="Helical" evidence="7">
    <location>
        <begin position="151"/>
        <end position="169"/>
    </location>
</feature>
<dbReference type="CDD" id="cd06261">
    <property type="entry name" value="TM_PBP2"/>
    <property type="match status" value="1"/>
</dbReference>
<sequence>MFFKSAIYRKSFLKALFLVLPGVALTVLFVIYPTINTFWLSLNDWNGIGGAPVTWAGLKNYISVLTSDNFWNSMLNALYFMIGGFVILMPIAFGMALLVTSKIKGTKFFKAAYLIPVMLGTTAVGLMWKFMLNSNFGVLAQFLKAIGCSDMIINWLATPTVNIWCIVLVNEWMYAGYNMLIFAAGIVAIPDEIHDAALLDGCTGIRKITKITIPLCKNMFMVFSVMCVTGCLKAFDLVYAMTGGGPMETSATPAVLLYSQGFQYRMMGRSGAISMILLVLGLLLSLLLNNVIFKQEDM</sequence>
<keyword evidence="3" id="KW-1003">Cell membrane</keyword>